<dbReference type="RefSeq" id="WP_342211498.1">
    <property type="nucleotide sequence ID" value="NZ_AP018907.1"/>
</dbReference>
<dbReference type="InterPro" id="IPR003509">
    <property type="entry name" value="UPF0102_YraN-like"/>
</dbReference>
<evidence type="ECO:0000313" key="5">
    <source>
        <dbReference type="Proteomes" id="UP000266934"/>
    </source>
</evidence>
<dbReference type="Pfam" id="PF02021">
    <property type="entry name" value="UPF0102"/>
    <property type="match status" value="1"/>
</dbReference>
<organism evidence="4 5">
    <name type="scientific">Blastochloris tepida</name>
    <dbReference type="NCBI Taxonomy" id="2233851"/>
    <lineage>
        <taxon>Bacteria</taxon>
        <taxon>Pseudomonadati</taxon>
        <taxon>Pseudomonadota</taxon>
        <taxon>Alphaproteobacteria</taxon>
        <taxon>Hyphomicrobiales</taxon>
        <taxon>Blastochloridaceae</taxon>
        <taxon>Blastochloris</taxon>
    </lineage>
</organism>
<dbReference type="AlphaFoldDB" id="A0A348G4P7"/>
<dbReference type="NCBIfam" id="TIGR00252">
    <property type="entry name" value="YraN family protein"/>
    <property type="match status" value="1"/>
</dbReference>
<proteinExistence type="inferred from homology"/>
<evidence type="ECO:0000256" key="3">
    <source>
        <dbReference type="SAM" id="MobiDB-lite"/>
    </source>
</evidence>
<reference evidence="4 5" key="1">
    <citation type="submission" date="2018-08" db="EMBL/GenBank/DDBJ databases">
        <title>Complete genome sequencing of Blastochloris tepida GI.</title>
        <authorList>
            <person name="Tsukatani Y."/>
            <person name="Mori H."/>
        </authorList>
    </citation>
    <scope>NUCLEOTIDE SEQUENCE [LARGE SCALE GENOMIC DNA]</scope>
    <source>
        <strain evidence="4 5">GI</strain>
    </source>
</reference>
<accession>A0A348G4P7</accession>
<dbReference type="GO" id="GO:0003676">
    <property type="term" value="F:nucleic acid binding"/>
    <property type="evidence" value="ECO:0007669"/>
    <property type="project" value="InterPro"/>
</dbReference>
<dbReference type="PANTHER" id="PTHR34039">
    <property type="entry name" value="UPF0102 PROTEIN YRAN"/>
    <property type="match status" value="1"/>
</dbReference>
<dbReference type="Proteomes" id="UP000266934">
    <property type="component" value="Chromosome"/>
</dbReference>
<gene>
    <name evidence="4" type="ORF">BLTE_32150</name>
</gene>
<dbReference type="InterPro" id="IPR011335">
    <property type="entry name" value="Restrct_endonuc-II-like"/>
</dbReference>
<name>A0A348G4P7_9HYPH</name>
<dbReference type="KEGG" id="blag:BLTE_32150"/>
<sequence length="178" mass="19741">MAEHRPIKPPRTLVKPGDIKAKLAAEREQAKRAQMPPAPPAAAVEPDPEPVAPDARQPTPERLIAHRFGLSAESVAAVLLIGKGFRILARRWRSSCGEVDIVARDRRTLIFVEVKARRHLDDAAYALDLRQRRRIAAAASLWLARRPDHAQLNVRFDVVLVAPNAMPRHIPAAFDCDG</sequence>
<feature type="region of interest" description="Disordered" evidence="3">
    <location>
        <begin position="25"/>
        <end position="57"/>
    </location>
</feature>
<dbReference type="InterPro" id="IPR011856">
    <property type="entry name" value="tRNA_endonuc-like_dom_sf"/>
</dbReference>
<protein>
    <recommendedName>
        <fullName evidence="2">UPF0102 protein BLTE_32150</fullName>
    </recommendedName>
</protein>
<dbReference type="NCBIfam" id="NF009151">
    <property type="entry name" value="PRK12497.1-5"/>
    <property type="match status" value="1"/>
</dbReference>
<dbReference type="EMBL" id="AP018907">
    <property type="protein sequence ID" value="BBF94530.1"/>
    <property type="molecule type" value="Genomic_DNA"/>
</dbReference>
<dbReference type="Gene3D" id="3.40.1350.10">
    <property type="match status" value="1"/>
</dbReference>
<dbReference type="PANTHER" id="PTHR34039:SF1">
    <property type="entry name" value="UPF0102 PROTEIN YRAN"/>
    <property type="match status" value="1"/>
</dbReference>
<evidence type="ECO:0000313" key="4">
    <source>
        <dbReference type="EMBL" id="BBF94530.1"/>
    </source>
</evidence>
<comment type="similarity">
    <text evidence="1 2">Belongs to the UPF0102 family.</text>
</comment>
<dbReference type="HAMAP" id="MF_00048">
    <property type="entry name" value="UPF0102"/>
    <property type="match status" value="1"/>
</dbReference>
<evidence type="ECO:0000256" key="1">
    <source>
        <dbReference type="ARBA" id="ARBA00006738"/>
    </source>
</evidence>
<dbReference type="SUPFAM" id="SSF52980">
    <property type="entry name" value="Restriction endonuclease-like"/>
    <property type="match status" value="1"/>
</dbReference>
<keyword evidence="5" id="KW-1185">Reference proteome</keyword>
<evidence type="ECO:0000256" key="2">
    <source>
        <dbReference type="HAMAP-Rule" id="MF_00048"/>
    </source>
</evidence>